<evidence type="ECO:0000256" key="2">
    <source>
        <dbReference type="ARBA" id="ARBA00022801"/>
    </source>
</evidence>
<feature type="domain" description="Phospholipase/carboxylesterase/thioesterase" evidence="3">
    <location>
        <begin position="29"/>
        <end position="219"/>
    </location>
</feature>
<comment type="similarity">
    <text evidence="1">Belongs to the AB hydrolase superfamily. AB hydrolase 2 family.</text>
</comment>
<dbReference type="RefSeq" id="WP_043252970.1">
    <property type="nucleotide sequence ID" value="NZ_HG322950.1"/>
</dbReference>
<dbReference type="Proteomes" id="UP000025241">
    <property type="component" value="Chromosome I"/>
</dbReference>
<name>A0A024HHB9_PSEKB</name>
<evidence type="ECO:0000313" key="5">
    <source>
        <dbReference type="Proteomes" id="UP000025241"/>
    </source>
</evidence>
<gene>
    <name evidence="4" type="ORF">PKB_3078</name>
</gene>
<dbReference type="KEGG" id="pkc:PKB_3078"/>
<protein>
    <submittedName>
        <fullName evidence="4">Putative esterase</fullName>
    </submittedName>
</protein>
<dbReference type="InterPro" id="IPR029058">
    <property type="entry name" value="AB_hydrolase_fold"/>
</dbReference>
<evidence type="ECO:0000313" key="4">
    <source>
        <dbReference type="EMBL" id="CDF84425.1"/>
    </source>
</evidence>
<proteinExistence type="inferred from homology"/>
<sequence length="223" mass="24090">MNPNASFATLQQEPESGLQFRRISVVGEPRARLLLLHGVGGNESNLAALAPHLPKGLEVLLLRAPLQIAPQGFAWFQVNFTANGPVIDAEQADASRVQLLRFIEALPKVPTVIGGFSQGGILSASVGLSAPQLVAGFALLSGRILPELEAHIAAPEALRSLSAFIAHGHHDDKLPPSWAERADAWLQRLQVRHSSHRYDMGHEIVAEEVADLADWLRATLPLE</sequence>
<dbReference type="SUPFAM" id="SSF53474">
    <property type="entry name" value="alpha/beta-Hydrolases"/>
    <property type="match status" value="1"/>
</dbReference>
<accession>A0A024HHB9</accession>
<dbReference type="HOGENOM" id="CLU_049413_5_3_6"/>
<keyword evidence="2" id="KW-0378">Hydrolase</keyword>
<evidence type="ECO:0000259" key="3">
    <source>
        <dbReference type="Pfam" id="PF02230"/>
    </source>
</evidence>
<dbReference type="OrthoDB" id="9801763at2"/>
<reference evidence="4 5" key="2">
    <citation type="submission" date="2014-05" db="EMBL/GenBank/DDBJ databases">
        <title>Genome sequence of the 3-chlorobenzoate degrading bacterium Pseudomonas knackmussii B13 shows multiple evidence for horizontal gene transfer.</title>
        <authorList>
            <person name="Miyazaki R."/>
            <person name="Bertelli C."/>
            <person name="Falquet L."/>
            <person name="Robinson-Rechavi M."/>
            <person name="Gharib W."/>
            <person name="Roy S."/>
            <person name="Van der Meer J.R."/>
        </authorList>
    </citation>
    <scope>NUCLEOTIDE SEQUENCE [LARGE SCALE GENOMIC DNA]</scope>
    <source>
        <strain evidence="4 5">B13</strain>
    </source>
</reference>
<dbReference type="AlphaFoldDB" id="A0A024HHB9"/>
<dbReference type="PATRIC" id="fig|1301098.3.peg.3104"/>
<dbReference type="eggNOG" id="COG0400">
    <property type="taxonomic scope" value="Bacteria"/>
</dbReference>
<dbReference type="Gene3D" id="3.40.50.1820">
    <property type="entry name" value="alpha/beta hydrolase"/>
    <property type="match status" value="1"/>
</dbReference>
<dbReference type="PANTHER" id="PTHR10655:SF17">
    <property type="entry name" value="LYSOPHOSPHOLIPASE-LIKE PROTEIN 1"/>
    <property type="match status" value="1"/>
</dbReference>
<keyword evidence="5" id="KW-1185">Reference proteome</keyword>
<dbReference type="InterPro" id="IPR050565">
    <property type="entry name" value="LYPA1-2/EST-like"/>
</dbReference>
<organism evidence="4 5">
    <name type="scientific">Pseudomonas knackmussii (strain DSM 6978 / CCUG 54928 / LMG 23759 / B13)</name>
    <dbReference type="NCBI Taxonomy" id="1301098"/>
    <lineage>
        <taxon>Bacteria</taxon>
        <taxon>Pseudomonadati</taxon>
        <taxon>Pseudomonadota</taxon>
        <taxon>Gammaproteobacteria</taxon>
        <taxon>Pseudomonadales</taxon>
        <taxon>Pseudomonadaceae</taxon>
        <taxon>Pseudomonas</taxon>
    </lineage>
</organism>
<dbReference type="Pfam" id="PF02230">
    <property type="entry name" value="Abhydrolase_2"/>
    <property type="match status" value="1"/>
</dbReference>
<evidence type="ECO:0000256" key="1">
    <source>
        <dbReference type="ARBA" id="ARBA00006499"/>
    </source>
</evidence>
<dbReference type="PANTHER" id="PTHR10655">
    <property type="entry name" value="LYSOPHOSPHOLIPASE-RELATED"/>
    <property type="match status" value="1"/>
</dbReference>
<dbReference type="InterPro" id="IPR003140">
    <property type="entry name" value="PLipase/COase/thioEstase"/>
</dbReference>
<reference evidence="4 5" key="1">
    <citation type="submission" date="2013-03" db="EMBL/GenBank/DDBJ databases">
        <authorList>
            <person name="Linke B."/>
        </authorList>
    </citation>
    <scope>NUCLEOTIDE SEQUENCE [LARGE SCALE GENOMIC DNA]</scope>
    <source>
        <strain evidence="4 5">B13</strain>
    </source>
</reference>
<dbReference type="GO" id="GO:0016787">
    <property type="term" value="F:hydrolase activity"/>
    <property type="evidence" value="ECO:0007669"/>
    <property type="project" value="UniProtKB-KW"/>
</dbReference>
<dbReference type="EMBL" id="HG322950">
    <property type="protein sequence ID" value="CDF84425.1"/>
    <property type="molecule type" value="Genomic_DNA"/>
</dbReference>
<dbReference type="STRING" id="1301098.PKB_3078"/>